<evidence type="ECO:0000259" key="3">
    <source>
        <dbReference type="Pfam" id="PF02826"/>
    </source>
</evidence>
<dbReference type="SUPFAM" id="SSF52283">
    <property type="entry name" value="Formate/glycerate dehydrogenase catalytic domain-like"/>
    <property type="match status" value="1"/>
</dbReference>
<evidence type="ECO:0000256" key="1">
    <source>
        <dbReference type="ARBA" id="ARBA00023002"/>
    </source>
</evidence>
<dbReference type="InterPro" id="IPR036291">
    <property type="entry name" value="NAD(P)-bd_dom_sf"/>
</dbReference>
<dbReference type="InterPro" id="IPR006140">
    <property type="entry name" value="D-isomer_DH_NAD-bd"/>
</dbReference>
<dbReference type="SUPFAM" id="SSF51735">
    <property type="entry name" value="NAD(P)-binding Rossmann-fold domains"/>
    <property type="match status" value="1"/>
</dbReference>
<protein>
    <submittedName>
        <fullName evidence="4">D-2-hydroxyacid dehydrogenase</fullName>
    </submittedName>
</protein>
<keyword evidence="2" id="KW-0520">NAD</keyword>
<organism evidence="4 5">
    <name type="scientific">Arthrobacter ramosus</name>
    <dbReference type="NCBI Taxonomy" id="1672"/>
    <lineage>
        <taxon>Bacteria</taxon>
        <taxon>Bacillati</taxon>
        <taxon>Actinomycetota</taxon>
        <taxon>Actinomycetes</taxon>
        <taxon>Micrococcales</taxon>
        <taxon>Micrococcaceae</taxon>
        <taxon>Arthrobacter</taxon>
    </lineage>
</organism>
<dbReference type="Pfam" id="PF02826">
    <property type="entry name" value="2-Hacid_dh_C"/>
    <property type="match status" value="1"/>
</dbReference>
<evidence type="ECO:0000256" key="2">
    <source>
        <dbReference type="ARBA" id="ARBA00023027"/>
    </source>
</evidence>
<dbReference type="EMBL" id="JBHMBC010000002">
    <property type="protein sequence ID" value="MFB9817935.1"/>
    <property type="molecule type" value="Genomic_DNA"/>
</dbReference>
<accession>A0ABV5XT69</accession>
<dbReference type="Proteomes" id="UP001589702">
    <property type="component" value="Unassembled WGS sequence"/>
</dbReference>
<evidence type="ECO:0000313" key="5">
    <source>
        <dbReference type="Proteomes" id="UP001589702"/>
    </source>
</evidence>
<name>A0ABV5XT69_ARTRM</name>
<keyword evidence="5" id="KW-1185">Reference proteome</keyword>
<dbReference type="PANTHER" id="PTHR43333:SF1">
    <property type="entry name" value="D-ISOMER SPECIFIC 2-HYDROXYACID DEHYDROGENASE NAD-BINDING DOMAIN-CONTAINING PROTEIN"/>
    <property type="match status" value="1"/>
</dbReference>
<dbReference type="CDD" id="cd05300">
    <property type="entry name" value="2-Hacid_dh_1"/>
    <property type="match status" value="1"/>
</dbReference>
<proteinExistence type="predicted"/>
<dbReference type="Gene3D" id="3.40.50.720">
    <property type="entry name" value="NAD(P)-binding Rossmann-like Domain"/>
    <property type="match status" value="2"/>
</dbReference>
<keyword evidence="1" id="KW-0560">Oxidoreductase</keyword>
<comment type="caution">
    <text evidence="4">The sequence shown here is derived from an EMBL/GenBank/DDBJ whole genome shotgun (WGS) entry which is preliminary data.</text>
</comment>
<dbReference type="PANTHER" id="PTHR43333">
    <property type="entry name" value="2-HACID_DH_C DOMAIN-CONTAINING PROTEIN"/>
    <property type="match status" value="1"/>
</dbReference>
<gene>
    <name evidence="4" type="ORF">ACFFP1_00295</name>
</gene>
<evidence type="ECO:0000313" key="4">
    <source>
        <dbReference type="EMBL" id="MFB9817935.1"/>
    </source>
</evidence>
<dbReference type="RefSeq" id="WP_234753481.1">
    <property type="nucleotide sequence ID" value="NZ_BAAAWN010000001.1"/>
</dbReference>
<sequence length="321" mass="34771">MTKRMVILPPQSELTRSWAAELASIDGLEVVIAENEAEAMEVLPAAEAAYGTLDRRMLAVADRLSWLQAPMAAPPPGYFFDELTAHPVTVTNFRGIYNDHVATHAVALVLSLARNIPVYIRQQADGDWDRHLADSDVIHLQNSTALVVGVGAIGAEISRMLAAFGVTVHGVDPQLASPPEGVVAMHTPDELDSLLPGADIMLLTLPHTPESEGLINARRIALMQPHAMLVNIGRGPTVSLEAVNDALNRGALGSVALDVFEVEPLPPEHPLWRQPRALLTPHVAVVGPYIDDRRLGVLKRNAEAFVQGAPLENIVNKELWY</sequence>
<reference evidence="4 5" key="1">
    <citation type="submission" date="2024-09" db="EMBL/GenBank/DDBJ databases">
        <authorList>
            <person name="Sun Q."/>
            <person name="Mori K."/>
        </authorList>
    </citation>
    <scope>NUCLEOTIDE SEQUENCE [LARGE SCALE GENOMIC DNA]</scope>
    <source>
        <strain evidence="4 5">JCM 1334</strain>
    </source>
</reference>
<feature type="domain" description="D-isomer specific 2-hydroxyacid dehydrogenase NAD-binding" evidence="3">
    <location>
        <begin position="106"/>
        <end position="284"/>
    </location>
</feature>